<proteinExistence type="predicted"/>
<sequence>MAQMIGTLSNCFRNREKGLAKHEKLNRVFCPFPSSELLVAQPIPPNKSDSMFTRGCVRAVLLPTIRLPSQPSVFPPNHPSSLPTIRLPSQPSVFPANHPSSLPKQTTLCPHAFPTSLLSLSSHTTRTLPTPSPFHLPTPTLPFQIIPSASFASATGWLNACAAKEIDAENGHSNELCVVASENSGPSEVNCELSTSDPTSHPLCFPVRLHPIRRISDESRLFGLTQHNERVCWRNTPNETTRGLLELELIPFHLNVFLKRISEESEA</sequence>
<reference evidence="1 2" key="1">
    <citation type="journal article" date="2022" name="bioRxiv">
        <title>Genomics of Preaxostyla Flagellates Illuminates Evolutionary Transitions and the Path Towards Mitochondrial Loss.</title>
        <authorList>
            <person name="Novak L.V.F."/>
            <person name="Treitli S.C."/>
            <person name="Pyrih J."/>
            <person name="Halakuc P."/>
            <person name="Pipaliya S.V."/>
            <person name="Vacek V."/>
            <person name="Brzon O."/>
            <person name="Soukal P."/>
            <person name="Eme L."/>
            <person name="Dacks J.B."/>
            <person name="Karnkowska A."/>
            <person name="Elias M."/>
            <person name="Hampl V."/>
        </authorList>
    </citation>
    <scope>NUCLEOTIDE SEQUENCE [LARGE SCALE GENOMIC DNA]</scope>
    <source>
        <strain evidence="1">NAU3</strain>
        <tissue evidence="1">Gut</tissue>
    </source>
</reference>
<name>A0ABQ9XYD1_9EUKA</name>
<protein>
    <submittedName>
        <fullName evidence="1">Uncharacterized protein</fullName>
    </submittedName>
</protein>
<keyword evidence="2" id="KW-1185">Reference proteome</keyword>
<comment type="caution">
    <text evidence="1">The sequence shown here is derived from an EMBL/GenBank/DDBJ whole genome shotgun (WGS) entry which is preliminary data.</text>
</comment>
<evidence type="ECO:0000313" key="1">
    <source>
        <dbReference type="EMBL" id="KAK2956505.1"/>
    </source>
</evidence>
<gene>
    <name evidence="1" type="ORF">BLNAU_8559</name>
</gene>
<organism evidence="1 2">
    <name type="scientific">Blattamonas nauphoetae</name>
    <dbReference type="NCBI Taxonomy" id="2049346"/>
    <lineage>
        <taxon>Eukaryota</taxon>
        <taxon>Metamonada</taxon>
        <taxon>Preaxostyla</taxon>
        <taxon>Oxymonadida</taxon>
        <taxon>Blattamonas</taxon>
    </lineage>
</organism>
<dbReference type="Proteomes" id="UP001281761">
    <property type="component" value="Unassembled WGS sequence"/>
</dbReference>
<accession>A0ABQ9XYD1</accession>
<dbReference type="EMBL" id="JARBJD010000055">
    <property type="protein sequence ID" value="KAK2956505.1"/>
    <property type="molecule type" value="Genomic_DNA"/>
</dbReference>
<evidence type="ECO:0000313" key="2">
    <source>
        <dbReference type="Proteomes" id="UP001281761"/>
    </source>
</evidence>